<gene>
    <name evidence="2" type="ORF">RJN63_00095</name>
</gene>
<organism evidence="2">
    <name type="scientific">Herbaspirillum huttiense subsp. nephrolepidis</name>
    <dbReference type="NCBI Taxonomy" id="3075126"/>
    <lineage>
        <taxon>Bacteria</taxon>
        <taxon>Pseudomonadati</taxon>
        <taxon>Pseudomonadota</taxon>
        <taxon>Betaproteobacteria</taxon>
        <taxon>Burkholderiales</taxon>
        <taxon>Oxalobacteraceae</taxon>
        <taxon>Herbaspirillum</taxon>
    </lineage>
</organism>
<reference evidence="2" key="1">
    <citation type="submission" date="2023-02" db="EMBL/GenBank/DDBJ databases">
        <title>Description of Herbaspirillum huttiense subsp. nephrolepsisexaltata and Herbaspirillum huttiense subsp. lycopersicon.</title>
        <authorList>
            <person name="Poudel M."/>
            <person name="Sharma A."/>
            <person name="Goss E."/>
            <person name="Tapia J.H."/>
            <person name="Harmon C.M."/>
            <person name="Jones J.B."/>
        </authorList>
    </citation>
    <scope>NUCLEOTIDE SEQUENCE</scope>
    <source>
        <strain evidence="2">NC40101</strain>
    </source>
</reference>
<keyword evidence="1" id="KW-0472">Membrane</keyword>
<evidence type="ECO:0000313" key="2">
    <source>
        <dbReference type="EMBL" id="MDT0335209.1"/>
    </source>
</evidence>
<name>A0AAE4G3U9_9BURK</name>
<dbReference type="AlphaFoldDB" id="A0AAE4G3U9"/>
<dbReference type="EMBL" id="JAVRAA010000001">
    <property type="protein sequence ID" value="MDT0335209.1"/>
    <property type="molecule type" value="Genomic_DNA"/>
</dbReference>
<evidence type="ECO:0000256" key="1">
    <source>
        <dbReference type="SAM" id="Phobius"/>
    </source>
</evidence>
<accession>A0AAE4G3U9</accession>
<feature type="transmembrane region" description="Helical" evidence="1">
    <location>
        <begin position="20"/>
        <end position="42"/>
    </location>
</feature>
<sequence length="150" mass="17610">MLSRGQWQWLADHQHGAKTVSLILLWAAVATYSYKFLSVFWWNNKIPIQHRLDVSQMDHLECATDEISKFIIRKRENPDPLTRYDASPLLLEKYMTTTFGSEIVGMRPECVGAYIADTVGWPEPFAIVIVDRETRKNIFRITYLRDYLNR</sequence>
<keyword evidence="1" id="KW-0812">Transmembrane</keyword>
<keyword evidence="1" id="KW-1133">Transmembrane helix</keyword>
<comment type="caution">
    <text evidence="2">The sequence shown here is derived from an EMBL/GenBank/DDBJ whole genome shotgun (WGS) entry which is preliminary data.</text>
</comment>
<protein>
    <submittedName>
        <fullName evidence="2">Uncharacterized protein</fullName>
    </submittedName>
</protein>
<dbReference type="RefSeq" id="WP_310838275.1">
    <property type="nucleotide sequence ID" value="NZ_JAVLSM010000012.1"/>
</dbReference>
<proteinExistence type="predicted"/>